<dbReference type="InterPro" id="IPR051922">
    <property type="entry name" value="Bact_Sporulation_Assoc"/>
</dbReference>
<keyword evidence="3" id="KW-1185">Reference proteome</keyword>
<dbReference type="InterPro" id="IPR013693">
    <property type="entry name" value="SpoIID/LytB_N"/>
</dbReference>
<dbReference type="GO" id="GO:0030288">
    <property type="term" value="C:outer membrane-bounded periplasmic space"/>
    <property type="evidence" value="ECO:0007669"/>
    <property type="project" value="TreeGrafter"/>
</dbReference>
<dbReference type="Pfam" id="PF08486">
    <property type="entry name" value="SpoIID"/>
    <property type="match status" value="1"/>
</dbReference>
<accession>B1WU90</accession>
<dbReference type="KEGG" id="cyt:cce_2804"/>
<dbReference type="Proteomes" id="UP000001203">
    <property type="component" value="Chromosome circular"/>
</dbReference>
<dbReference type="eggNOG" id="COG2385">
    <property type="taxonomic scope" value="Bacteria"/>
</dbReference>
<organism evidence="2 3">
    <name type="scientific">Crocosphaera subtropica (strain ATCC 51142 / BH68)</name>
    <name type="common">Cyanothece sp. (strain ATCC 51142)</name>
    <dbReference type="NCBI Taxonomy" id="43989"/>
    <lineage>
        <taxon>Bacteria</taxon>
        <taxon>Bacillati</taxon>
        <taxon>Cyanobacteriota</taxon>
        <taxon>Cyanophyceae</taxon>
        <taxon>Oscillatoriophycideae</taxon>
        <taxon>Chroococcales</taxon>
        <taxon>Aphanothecaceae</taxon>
        <taxon>Crocosphaera</taxon>
        <taxon>Crocosphaera subtropica</taxon>
    </lineage>
</organism>
<dbReference type="PANTHER" id="PTHR30032">
    <property type="entry name" value="N-ACETYLMURAMOYL-L-ALANINE AMIDASE-RELATED"/>
    <property type="match status" value="1"/>
</dbReference>
<dbReference type="AlphaFoldDB" id="B1WU90"/>
<feature type="domain" description="Sporulation stage II protein D amidase enhancer LytB N-terminal" evidence="1">
    <location>
        <begin position="227"/>
        <end position="316"/>
    </location>
</feature>
<sequence>MPMTKTTQPIRGKHLFLTLFSLPLLWGGILGLPGTARDIDIEVGIVQRFGETEAEKLSISATNGDSLTVKYQDNQGQTQTITTTQLTLNIVEASLPQSLLKEYIVLSDHATFETAEDSANQWQDKGIKTEVTQPGRWQVWAKRDVYETPLLRRLLLKNLQEKGYNDPYLESAILTSKSQATFTVAGKQYKSDYLEIIPGKNPIQVSHSQQKTRRYGGSLKLQPNSYGTYTLVNDVPLETYLRGVVPHEIGPNAPQNAAKAQTIIARTYALRNLRRFKADNYELCADTHCQVYYGLSETSPKADQAIAATKGLVLTYENELVDALYSSTTGGVTASFSDAWNGEERPYLKAVIDSPKNVWDLSQKSLADEQAFRNFISLKQGFNESGRNVFRWNRQATLDSLTKDLKKYLERRKHPLANLKTIKSMTVTERSDSGRILTMNVQTDQGTIELHKNEVRSAFGPPRSTLFYLDPIYNSQNQLSGYAFVGGGFGHGVGLSQFGSYNLANLGWSAEKILSFYYPGTQIIPLDNSIVFWREAE</sequence>
<proteinExistence type="predicted"/>
<dbReference type="OrthoDB" id="501259at2"/>
<dbReference type="InterPro" id="IPR013486">
    <property type="entry name" value="SpoIID/LytB"/>
</dbReference>
<dbReference type="PANTHER" id="PTHR30032:SF4">
    <property type="entry name" value="AMIDASE ENHANCER"/>
    <property type="match status" value="1"/>
</dbReference>
<evidence type="ECO:0000259" key="1">
    <source>
        <dbReference type="Pfam" id="PF08486"/>
    </source>
</evidence>
<evidence type="ECO:0000313" key="2">
    <source>
        <dbReference type="EMBL" id="ACB52152.1"/>
    </source>
</evidence>
<protein>
    <submittedName>
        <fullName evidence="2">Amidase enhancer</fullName>
    </submittedName>
</protein>
<reference evidence="2 3" key="1">
    <citation type="journal article" date="2008" name="Proc. Natl. Acad. Sci. U.S.A.">
        <title>The genome of Cyanothece 51142, a unicellular diazotrophic cyanobacterium important in the marine nitrogen cycle.</title>
        <authorList>
            <person name="Welsh E.A."/>
            <person name="Liberton M."/>
            <person name="Stoeckel J."/>
            <person name="Loh T."/>
            <person name="Elvitigala T."/>
            <person name="Wang C."/>
            <person name="Wollam A."/>
            <person name="Fulton R.S."/>
            <person name="Clifton S.W."/>
            <person name="Jacobs J.M."/>
            <person name="Aurora R."/>
            <person name="Ghosh B.K."/>
            <person name="Sherman L.A."/>
            <person name="Smith R.D."/>
            <person name="Wilson R.K."/>
            <person name="Pakrasi H.B."/>
        </authorList>
    </citation>
    <scope>NUCLEOTIDE SEQUENCE [LARGE SCALE GENOMIC DNA]</scope>
    <source>
        <strain evidence="3">ATCC 51142 / BH68</strain>
    </source>
</reference>
<gene>
    <name evidence="2" type="primary">lytB</name>
    <name evidence="2" type="ordered locus">cce_2804</name>
</gene>
<dbReference type="GO" id="GO:0030435">
    <property type="term" value="P:sporulation resulting in formation of a cellular spore"/>
    <property type="evidence" value="ECO:0007669"/>
    <property type="project" value="InterPro"/>
</dbReference>
<dbReference type="HOGENOM" id="CLU_036694_0_0_3"/>
<dbReference type="EMBL" id="CP000806">
    <property type="protein sequence ID" value="ACB52152.1"/>
    <property type="molecule type" value="Genomic_DNA"/>
</dbReference>
<name>B1WU90_CROS5</name>
<dbReference type="STRING" id="43989.cce_2804"/>
<dbReference type="NCBIfam" id="TIGR02669">
    <property type="entry name" value="SpoIID_LytB"/>
    <property type="match status" value="1"/>
</dbReference>
<evidence type="ECO:0000313" key="3">
    <source>
        <dbReference type="Proteomes" id="UP000001203"/>
    </source>
</evidence>